<keyword evidence="1" id="KW-0472">Membrane</keyword>
<feature type="transmembrane region" description="Helical" evidence="1">
    <location>
        <begin position="130"/>
        <end position="150"/>
    </location>
</feature>
<feature type="transmembrane region" description="Helical" evidence="1">
    <location>
        <begin position="170"/>
        <end position="197"/>
    </location>
</feature>
<dbReference type="STRING" id="766136.BHF68_12545"/>
<feature type="transmembrane region" description="Helical" evidence="1">
    <location>
        <begin position="98"/>
        <end position="123"/>
    </location>
</feature>
<keyword evidence="1" id="KW-1133">Transmembrane helix</keyword>
<keyword evidence="1" id="KW-0812">Transmembrane</keyword>
<sequence>MGNSLAVIKENKSYIILAGILFFLGTAVGVIFAEQMFAHIEQELGKIQDLGQQIAEKGSPLYASWVIFWNNLRAAIMFIAIGSLFGIVPIMGLAINGVLIGVVLSLVGEAGVSPILLSIVGLLPHGILEIPAILIAGGMGIKLGFVWLKPLPNLTRWESYKHVWGEVGKLAVLLFVLLLVAAFVEGFVTPLLIHLFIGDVGI</sequence>
<feature type="transmembrane region" description="Helical" evidence="1">
    <location>
        <begin position="74"/>
        <end position="92"/>
    </location>
</feature>
<proteinExistence type="predicted"/>
<dbReference type="InterPro" id="IPR002798">
    <property type="entry name" value="SpoIIM-like"/>
</dbReference>
<reference evidence="2 3" key="1">
    <citation type="submission" date="2016-09" db="EMBL/GenBank/DDBJ databases">
        <title>Draft genome sequence for the type strain of Desulfuribacillus alkaliarsenatis AHT28, an obligately anaerobic, sulfidogenic bacterium isolated from Russian soda lake sediments.</title>
        <authorList>
            <person name="Abin C.A."/>
            <person name="Hollibaugh J.T."/>
        </authorList>
    </citation>
    <scope>NUCLEOTIDE SEQUENCE [LARGE SCALE GENOMIC DNA]</scope>
    <source>
        <strain evidence="2 3">AHT28</strain>
    </source>
</reference>
<dbReference type="PANTHER" id="PTHR35337">
    <property type="entry name" value="SLR1478 PROTEIN"/>
    <property type="match status" value="1"/>
</dbReference>
<dbReference type="Proteomes" id="UP000094296">
    <property type="component" value="Unassembled WGS sequence"/>
</dbReference>
<keyword evidence="3" id="KW-1185">Reference proteome</keyword>
<name>A0A1E5G472_9FIRM</name>
<evidence type="ECO:0000313" key="2">
    <source>
        <dbReference type="EMBL" id="OEF97896.1"/>
    </source>
</evidence>
<evidence type="ECO:0000313" key="3">
    <source>
        <dbReference type="Proteomes" id="UP000094296"/>
    </source>
</evidence>
<dbReference type="Pfam" id="PF01944">
    <property type="entry name" value="SpoIIM"/>
    <property type="match status" value="1"/>
</dbReference>
<feature type="transmembrane region" description="Helical" evidence="1">
    <location>
        <begin position="14"/>
        <end position="33"/>
    </location>
</feature>
<organism evidence="2 3">
    <name type="scientific">Desulfuribacillus alkaliarsenatis</name>
    <dbReference type="NCBI Taxonomy" id="766136"/>
    <lineage>
        <taxon>Bacteria</taxon>
        <taxon>Bacillati</taxon>
        <taxon>Bacillota</taxon>
        <taxon>Desulfuribacillia</taxon>
        <taxon>Desulfuribacillales</taxon>
        <taxon>Desulfuribacillaceae</taxon>
        <taxon>Desulfuribacillus</taxon>
    </lineage>
</organism>
<accession>A0A1E5G472</accession>
<dbReference type="OrthoDB" id="161024at2"/>
<dbReference type="PANTHER" id="PTHR35337:SF1">
    <property type="entry name" value="SLR1478 PROTEIN"/>
    <property type="match status" value="1"/>
</dbReference>
<dbReference type="AlphaFoldDB" id="A0A1E5G472"/>
<dbReference type="RefSeq" id="WP_069642293.1">
    <property type="nucleotide sequence ID" value="NZ_MIJE01000002.1"/>
</dbReference>
<evidence type="ECO:0000256" key="1">
    <source>
        <dbReference type="SAM" id="Phobius"/>
    </source>
</evidence>
<protein>
    <recommendedName>
        <fullName evidence="4">Stage II sporulation protein M</fullName>
    </recommendedName>
</protein>
<dbReference type="EMBL" id="MIJE01000002">
    <property type="protein sequence ID" value="OEF97896.1"/>
    <property type="molecule type" value="Genomic_DNA"/>
</dbReference>
<comment type="caution">
    <text evidence="2">The sequence shown here is derived from an EMBL/GenBank/DDBJ whole genome shotgun (WGS) entry which is preliminary data.</text>
</comment>
<evidence type="ECO:0008006" key="4">
    <source>
        <dbReference type="Google" id="ProtNLM"/>
    </source>
</evidence>
<gene>
    <name evidence="2" type="ORF">BHF68_12545</name>
</gene>